<dbReference type="InterPro" id="IPR036691">
    <property type="entry name" value="Endo/exonu/phosph_ase_sf"/>
</dbReference>
<evidence type="ECO:0008006" key="3">
    <source>
        <dbReference type="Google" id="ProtNLM"/>
    </source>
</evidence>
<evidence type="ECO:0000313" key="1">
    <source>
        <dbReference type="EMBL" id="KAF7819921.1"/>
    </source>
</evidence>
<comment type="caution">
    <text evidence="1">The sequence shown here is derived from an EMBL/GenBank/DDBJ whole genome shotgun (WGS) entry which is preliminary data.</text>
</comment>
<evidence type="ECO:0000313" key="2">
    <source>
        <dbReference type="Proteomes" id="UP000634136"/>
    </source>
</evidence>
<protein>
    <recommendedName>
        <fullName evidence="3">Endonuclease/exonuclease/phosphatase domain-containing protein</fullName>
    </recommendedName>
</protein>
<sequence>MDVTPSFVCFKISNQTIMDDYYGSTNIGFLLLVPATVGTLLDLEVNGFHLSSRSSANSIYDVCFQSIPRDNLTQSNYMFFPSMNAGDVGFNVLVWNVRGLQIGDSSSTLRELISKWNLSIVVLTETRVPNDASSRSLIGSFGLPFWREVAFTLGLLCNIDFVVFLCIP</sequence>
<name>A0A834WHU6_9FABA</name>
<keyword evidence="2" id="KW-1185">Reference proteome</keyword>
<accession>A0A834WHU6</accession>
<reference evidence="1" key="1">
    <citation type="submission" date="2020-09" db="EMBL/GenBank/DDBJ databases">
        <title>Genome-Enabled Discovery of Anthraquinone Biosynthesis in Senna tora.</title>
        <authorList>
            <person name="Kang S.-H."/>
            <person name="Pandey R.P."/>
            <person name="Lee C.-M."/>
            <person name="Sim J.-S."/>
            <person name="Jeong J.-T."/>
            <person name="Choi B.-S."/>
            <person name="Jung M."/>
            <person name="Ginzburg D."/>
            <person name="Zhao K."/>
            <person name="Won S.Y."/>
            <person name="Oh T.-J."/>
            <person name="Yu Y."/>
            <person name="Kim N.-H."/>
            <person name="Lee O.R."/>
            <person name="Lee T.-H."/>
            <person name="Bashyal P."/>
            <person name="Kim T.-S."/>
            <person name="Lee W.-H."/>
            <person name="Kawkins C."/>
            <person name="Kim C.-K."/>
            <person name="Kim J.S."/>
            <person name="Ahn B.O."/>
            <person name="Rhee S.Y."/>
            <person name="Sohng J.K."/>
        </authorList>
    </citation>
    <scope>NUCLEOTIDE SEQUENCE</scope>
    <source>
        <tissue evidence="1">Leaf</tissue>
    </source>
</reference>
<proteinExistence type="predicted"/>
<organism evidence="1 2">
    <name type="scientific">Senna tora</name>
    <dbReference type="NCBI Taxonomy" id="362788"/>
    <lineage>
        <taxon>Eukaryota</taxon>
        <taxon>Viridiplantae</taxon>
        <taxon>Streptophyta</taxon>
        <taxon>Embryophyta</taxon>
        <taxon>Tracheophyta</taxon>
        <taxon>Spermatophyta</taxon>
        <taxon>Magnoliopsida</taxon>
        <taxon>eudicotyledons</taxon>
        <taxon>Gunneridae</taxon>
        <taxon>Pentapetalae</taxon>
        <taxon>rosids</taxon>
        <taxon>fabids</taxon>
        <taxon>Fabales</taxon>
        <taxon>Fabaceae</taxon>
        <taxon>Caesalpinioideae</taxon>
        <taxon>Cassia clade</taxon>
        <taxon>Senna</taxon>
    </lineage>
</organism>
<dbReference type="AlphaFoldDB" id="A0A834WHU6"/>
<gene>
    <name evidence="1" type="ORF">G2W53_025376</name>
</gene>
<dbReference type="EMBL" id="JAAIUW010000008">
    <property type="protein sequence ID" value="KAF7819921.1"/>
    <property type="molecule type" value="Genomic_DNA"/>
</dbReference>
<dbReference type="SUPFAM" id="SSF56219">
    <property type="entry name" value="DNase I-like"/>
    <property type="match status" value="1"/>
</dbReference>
<dbReference type="Proteomes" id="UP000634136">
    <property type="component" value="Unassembled WGS sequence"/>
</dbReference>